<protein>
    <submittedName>
        <fullName evidence="1">Uncharacterized protein</fullName>
    </submittedName>
</protein>
<sequence>MNHTIVATIYSYIISRCFCRLSSELHRHFHSSSTPVLSMVVHLAFNKTSSGFGSFVSKTGQNTKDHRDSELKVEFHQLVGDGVADVLKVHGGALDQNTNGDHGIKRSAQLFSFFNKESGAVRQLERAWNRLNHNVFLLDAKLLHAGNGTFHQSIDNFRVPASMENADSQRGA</sequence>
<organism evidence="1 2">
    <name type="scientific">Clavispora lusitaniae</name>
    <name type="common">Candida lusitaniae</name>
    <dbReference type="NCBI Taxonomy" id="36911"/>
    <lineage>
        <taxon>Eukaryota</taxon>
        <taxon>Fungi</taxon>
        <taxon>Dikarya</taxon>
        <taxon>Ascomycota</taxon>
        <taxon>Saccharomycotina</taxon>
        <taxon>Pichiomycetes</taxon>
        <taxon>Metschnikowiaceae</taxon>
        <taxon>Clavispora</taxon>
    </lineage>
</organism>
<evidence type="ECO:0000313" key="1">
    <source>
        <dbReference type="EMBL" id="QFZ29567.1"/>
    </source>
</evidence>
<proteinExistence type="predicted"/>
<accession>A0ACD0WPU0</accession>
<evidence type="ECO:0000313" key="2">
    <source>
        <dbReference type="Proteomes" id="UP000326582"/>
    </source>
</evidence>
<dbReference type="Proteomes" id="UP000326582">
    <property type="component" value="Chromosome 6"/>
</dbReference>
<dbReference type="EMBL" id="CP038489">
    <property type="protein sequence ID" value="QFZ29567.1"/>
    <property type="molecule type" value="Genomic_DNA"/>
</dbReference>
<keyword evidence="2" id="KW-1185">Reference proteome</keyword>
<name>A0ACD0WPU0_CLALS</name>
<gene>
    <name evidence="1" type="ORF">EJF14_60077</name>
</gene>
<reference evidence="2" key="1">
    <citation type="journal article" date="2019" name="MBio">
        <title>Comparative genomics for the elucidation of multidrug resistance (MDR) in Candida lusitaniae.</title>
        <authorList>
            <person name="Kannan A."/>
            <person name="Asner S.A."/>
            <person name="Trachsel E."/>
            <person name="Kelly S."/>
            <person name="Parker J."/>
            <person name="Sanglard D."/>
        </authorList>
    </citation>
    <scope>NUCLEOTIDE SEQUENCE [LARGE SCALE GENOMIC DNA]</scope>
    <source>
        <strain evidence="2">P1</strain>
    </source>
</reference>